<name>A0A4R2HE10_9ACTN</name>
<sequence length="95" mass="10610">MLPKRYYTDQEDIDVWTKNDAHPPEYKTAAIDYTVNNSAPYFYQKLRNIDAIDKVLTPAIQVIQQGKTPAAEVLKPLAAKLNGGLLQGTYPTDGN</sequence>
<evidence type="ECO:0000313" key="2">
    <source>
        <dbReference type="Proteomes" id="UP000294508"/>
    </source>
</evidence>
<evidence type="ECO:0000313" key="1">
    <source>
        <dbReference type="EMBL" id="TCO26254.1"/>
    </source>
</evidence>
<comment type="caution">
    <text evidence="1">The sequence shown here is derived from an EMBL/GenBank/DDBJ whole genome shotgun (WGS) entry which is preliminary data.</text>
</comment>
<accession>A0A4R2HE10</accession>
<proteinExistence type="predicted"/>
<protein>
    <submittedName>
        <fullName evidence="1">Uncharacterized protein</fullName>
    </submittedName>
</protein>
<organism evidence="1 2">
    <name type="scientific">Kribbella steppae</name>
    <dbReference type="NCBI Taxonomy" id="2512223"/>
    <lineage>
        <taxon>Bacteria</taxon>
        <taxon>Bacillati</taxon>
        <taxon>Actinomycetota</taxon>
        <taxon>Actinomycetes</taxon>
        <taxon>Propionibacteriales</taxon>
        <taxon>Kribbellaceae</taxon>
        <taxon>Kribbella</taxon>
    </lineage>
</organism>
<dbReference type="AlphaFoldDB" id="A0A4R2HE10"/>
<dbReference type="Proteomes" id="UP000294508">
    <property type="component" value="Unassembled WGS sequence"/>
</dbReference>
<dbReference type="EMBL" id="SLWN01000007">
    <property type="protein sequence ID" value="TCO26254.1"/>
    <property type="molecule type" value="Genomic_DNA"/>
</dbReference>
<dbReference type="RefSeq" id="WP_199238315.1">
    <property type="nucleotide sequence ID" value="NZ_SLWN01000007.1"/>
</dbReference>
<keyword evidence="2" id="KW-1185">Reference proteome</keyword>
<reference evidence="1 2" key="1">
    <citation type="journal article" date="2015" name="Stand. Genomic Sci.">
        <title>Genomic Encyclopedia of Bacterial and Archaeal Type Strains, Phase III: the genomes of soil and plant-associated and newly described type strains.</title>
        <authorList>
            <person name="Whitman W.B."/>
            <person name="Woyke T."/>
            <person name="Klenk H.P."/>
            <person name="Zhou Y."/>
            <person name="Lilburn T.G."/>
            <person name="Beck B.J."/>
            <person name="De Vos P."/>
            <person name="Vandamme P."/>
            <person name="Eisen J.A."/>
            <person name="Garrity G."/>
            <person name="Hugenholtz P."/>
            <person name="Kyrpides N.C."/>
        </authorList>
    </citation>
    <scope>NUCLEOTIDE SEQUENCE [LARGE SCALE GENOMIC DNA]</scope>
    <source>
        <strain evidence="1 2">VKM Ac-2572</strain>
    </source>
</reference>
<gene>
    <name evidence="1" type="ORF">EV652_107145</name>
</gene>